<dbReference type="AlphaFoldDB" id="A0A6S6TUU3"/>
<evidence type="ECO:0008006" key="2">
    <source>
        <dbReference type="Google" id="ProtNLM"/>
    </source>
</evidence>
<sequence length="309" mass="36246">MLSKSKIEFDRWNARQGISSWAFQVFQKHNKELTEMYISHLLSKQYTYKSLTENNAEFKDLAHKHFDFRDNSYSDVFNNIQIWSDNFNKFDNWTNLNAIMAMSANLETYMATIIKLALESDIGVTFNATRKIDGIEIIKNSDKYPFELEDKIISCTKGDWSSRVSNFEKIFTFSPTILKNNISSLDKIRKLRNDIGHAFGREIDKSRNHNVLAPVETQTIKQEKIIEYLKLLFAIARAIDKQLMSNNIGEYQVLYFFHRLTPFLKDDENISRKIGNHATLLKKELSKFGDNRVGKLFCRGLVQYYWNLK</sequence>
<reference evidence="1" key="1">
    <citation type="submission" date="2020-01" db="EMBL/GenBank/DDBJ databases">
        <authorList>
            <person name="Meier V. D."/>
            <person name="Meier V D."/>
        </authorList>
    </citation>
    <scope>NUCLEOTIDE SEQUENCE</scope>
    <source>
        <strain evidence="1">HLG_WM_MAG_02</strain>
    </source>
</reference>
<dbReference type="EMBL" id="CACVAZ010000119">
    <property type="protein sequence ID" value="CAA6818896.1"/>
    <property type="molecule type" value="Genomic_DNA"/>
</dbReference>
<evidence type="ECO:0000313" key="1">
    <source>
        <dbReference type="EMBL" id="CAA6818896.1"/>
    </source>
</evidence>
<proteinExistence type="predicted"/>
<protein>
    <recommendedName>
        <fullName evidence="2">RiboL-PSP-HEPN domain-containing protein</fullName>
    </recommendedName>
</protein>
<name>A0A6S6TUU3_9BACT</name>
<accession>A0A6S6TUU3</accession>
<organism evidence="1">
    <name type="scientific">uncultured Sulfurovum sp</name>
    <dbReference type="NCBI Taxonomy" id="269237"/>
    <lineage>
        <taxon>Bacteria</taxon>
        <taxon>Pseudomonadati</taxon>
        <taxon>Campylobacterota</taxon>
        <taxon>Epsilonproteobacteria</taxon>
        <taxon>Campylobacterales</taxon>
        <taxon>Sulfurovaceae</taxon>
        <taxon>Sulfurovum</taxon>
        <taxon>environmental samples</taxon>
    </lineage>
</organism>
<gene>
    <name evidence="1" type="ORF">HELGO_WM18687</name>
</gene>